<proteinExistence type="predicted"/>
<evidence type="ECO:0000256" key="2">
    <source>
        <dbReference type="ARBA" id="ARBA00004604"/>
    </source>
</evidence>
<dbReference type="CDD" id="cd11660">
    <property type="entry name" value="SANT_TRF"/>
    <property type="match status" value="1"/>
</dbReference>
<evidence type="ECO:0000256" key="6">
    <source>
        <dbReference type="ARBA" id="ARBA00023125"/>
    </source>
</evidence>
<dbReference type="GO" id="GO:0000976">
    <property type="term" value="F:transcription cis-regulatory region binding"/>
    <property type="evidence" value="ECO:0007669"/>
    <property type="project" value="UniProtKB-ARBA"/>
</dbReference>
<dbReference type="CDD" id="cd00073">
    <property type="entry name" value="H15"/>
    <property type="match status" value="1"/>
</dbReference>
<dbReference type="AlphaFoldDB" id="A0AAE1UZZ1"/>
<dbReference type="SUPFAM" id="SSF46785">
    <property type="entry name" value="Winged helix' DNA-binding domain"/>
    <property type="match status" value="1"/>
</dbReference>
<organism evidence="14 15">
    <name type="scientific">Anisodus tanguticus</name>
    <dbReference type="NCBI Taxonomy" id="243964"/>
    <lineage>
        <taxon>Eukaryota</taxon>
        <taxon>Viridiplantae</taxon>
        <taxon>Streptophyta</taxon>
        <taxon>Embryophyta</taxon>
        <taxon>Tracheophyta</taxon>
        <taxon>Spermatophyta</taxon>
        <taxon>Magnoliopsida</taxon>
        <taxon>eudicotyledons</taxon>
        <taxon>Gunneridae</taxon>
        <taxon>Pentapetalae</taxon>
        <taxon>asterids</taxon>
        <taxon>lamiids</taxon>
        <taxon>Solanales</taxon>
        <taxon>Solanaceae</taxon>
        <taxon>Solanoideae</taxon>
        <taxon>Hyoscyameae</taxon>
        <taxon>Anisodus</taxon>
    </lineage>
</organism>
<feature type="domain" description="Myb-like" evidence="11">
    <location>
        <begin position="5"/>
        <end position="57"/>
    </location>
</feature>
<dbReference type="InterPro" id="IPR005818">
    <property type="entry name" value="Histone_H1/H5_H15"/>
</dbReference>
<dbReference type="Pfam" id="PF00249">
    <property type="entry name" value="Myb_DNA-binding"/>
    <property type="match status" value="1"/>
</dbReference>
<keyword evidence="4" id="KW-0805">Transcription regulation</keyword>
<dbReference type="PANTHER" id="PTHR46267:SF3">
    <property type="entry name" value="TELOMERE REPEAT-BINDING FACTOR 4-RELATED"/>
    <property type="match status" value="1"/>
</dbReference>
<evidence type="ECO:0000313" key="14">
    <source>
        <dbReference type="EMBL" id="KAK4349837.1"/>
    </source>
</evidence>
<gene>
    <name evidence="14" type="ORF">RND71_029150</name>
</gene>
<dbReference type="Proteomes" id="UP001291623">
    <property type="component" value="Unassembled WGS sequence"/>
</dbReference>
<keyword evidence="15" id="KW-1185">Reference proteome</keyword>
<dbReference type="Pfam" id="PF00538">
    <property type="entry name" value="Linker_histone"/>
    <property type="match status" value="1"/>
</dbReference>
<keyword evidence="8" id="KW-0539">Nucleus</keyword>
<keyword evidence="7" id="KW-0804">Transcription</keyword>
<evidence type="ECO:0000259" key="12">
    <source>
        <dbReference type="PROSITE" id="PS51294"/>
    </source>
</evidence>
<keyword evidence="3" id="KW-0158">Chromosome</keyword>
<evidence type="ECO:0000256" key="5">
    <source>
        <dbReference type="ARBA" id="ARBA00023054"/>
    </source>
</evidence>
<evidence type="ECO:0000256" key="8">
    <source>
        <dbReference type="ARBA" id="ARBA00023242"/>
    </source>
</evidence>
<sequence>MGNPKVKWTSEEEEALKSGVAKHGTGRWKNILRDPEFAPVLSNRSNIDLKDKWRNMCIYTAAQGSKDKSRSARARPVAIDALVPSTAQSFPAINSAFENEAIDDSPKSPQEGSNAPKYNDMIFEALSSMKGSNGSDLGAIVGFIEQRHEVPQNFRRLLSSKLRRLVLQGILEKVQNCYKIKDATLETKIPTPIQRYVWSWPAPSSTVKVSCVTEEEAARIAADKIVDAENKSYLEAEAVRDAEMKSKMAEDAESMLQLVKEIYEQCNYSPILGLDLLIERMFPPWCFFQVHEVKLFSWLDHRVQWLYILLVEMRRCFSFSDSSGFQPKGANQFSFP</sequence>
<dbReference type="Gene3D" id="1.10.246.220">
    <property type="match status" value="1"/>
</dbReference>
<evidence type="ECO:0000256" key="7">
    <source>
        <dbReference type="ARBA" id="ARBA00023163"/>
    </source>
</evidence>
<dbReference type="GO" id="GO:0003691">
    <property type="term" value="F:double-stranded telomeric DNA binding"/>
    <property type="evidence" value="ECO:0007669"/>
    <property type="project" value="InterPro"/>
</dbReference>
<dbReference type="GO" id="GO:0005730">
    <property type="term" value="C:nucleolus"/>
    <property type="evidence" value="ECO:0007669"/>
    <property type="project" value="UniProtKB-SubCell"/>
</dbReference>
<keyword evidence="6" id="KW-0238">DNA-binding</keyword>
<dbReference type="Gene3D" id="1.10.10.10">
    <property type="entry name" value="Winged helix-like DNA-binding domain superfamily/Winged helix DNA-binding domain"/>
    <property type="match status" value="1"/>
</dbReference>
<dbReference type="GO" id="GO:0010597">
    <property type="term" value="P:green leaf volatile biosynthetic process"/>
    <property type="evidence" value="ECO:0007669"/>
    <property type="project" value="UniProtKB-ARBA"/>
</dbReference>
<dbReference type="EMBL" id="JAVYJV010000016">
    <property type="protein sequence ID" value="KAK4349837.1"/>
    <property type="molecule type" value="Genomic_DNA"/>
</dbReference>
<dbReference type="SUPFAM" id="SSF46689">
    <property type="entry name" value="Homeodomain-like"/>
    <property type="match status" value="1"/>
</dbReference>
<dbReference type="FunFam" id="1.10.10.60:FF:000168">
    <property type="entry name" value="Telomere repeat-binding factor 1"/>
    <property type="match status" value="1"/>
</dbReference>
<name>A0AAE1UZZ1_9SOLA</name>
<protein>
    <recommendedName>
        <fullName evidence="9">MYB transcription factor</fullName>
    </recommendedName>
</protein>
<keyword evidence="5" id="KW-0175">Coiled coil</keyword>
<evidence type="ECO:0000256" key="9">
    <source>
        <dbReference type="ARBA" id="ARBA00032813"/>
    </source>
</evidence>
<comment type="function">
    <text evidence="10">Binds preferentially double-stranded telomeric repeats.</text>
</comment>
<dbReference type="InterPro" id="IPR001005">
    <property type="entry name" value="SANT/Myb"/>
</dbReference>
<evidence type="ECO:0000256" key="1">
    <source>
        <dbReference type="ARBA" id="ARBA00004286"/>
    </source>
</evidence>
<dbReference type="SMART" id="SM00526">
    <property type="entry name" value="H15"/>
    <property type="match status" value="1"/>
</dbReference>
<comment type="caution">
    <text evidence="14">The sequence shown here is derived from an EMBL/GenBank/DDBJ whole genome shotgun (WGS) entry which is preliminary data.</text>
</comment>
<dbReference type="InterPro" id="IPR044597">
    <property type="entry name" value="SMH1-6"/>
</dbReference>
<dbReference type="SMART" id="SM00717">
    <property type="entry name" value="SANT"/>
    <property type="match status" value="1"/>
</dbReference>
<dbReference type="FunFam" id="1.10.246.220:FF:000002">
    <property type="entry name" value="Telomere repeat-binding factor 1"/>
    <property type="match status" value="1"/>
</dbReference>
<dbReference type="PROSITE" id="PS50090">
    <property type="entry name" value="MYB_LIKE"/>
    <property type="match status" value="1"/>
</dbReference>
<dbReference type="PROSITE" id="PS51504">
    <property type="entry name" value="H15"/>
    <property type="match status" value="1"/>
</dbReference>
<evidence type="ECO:0000256" key="10">
    <source>
        <dbReference type="ARBA" id="ARBA00053063"/>
    </source>
</evidence>
<reference evidence="14" key="1">
    <citation type="submission" date="2023-12" db="EMBL/GenBank/DDBJ databases">
        <title>Genome assembly of Anisodus tanguticus.</title>
        <authorList>
            <person name="Wang Y.-J."/>
        </authorList>
    </citation>
    <scope>NUCLEOTIDE SEQUENCE</scope>
    <source>
        <strain evidence="14">KB-2021</strain>
        <tissue evidence="14">Leaf</tissue>
    </source>
</reference>
<dbReference type="PROSITE" id="PS51294">
    <property type="entry name" value="HTH_MYB"/>
    <property type="match status" value="1"/>
</dbReference>
<comment type="subcellular location">
    <subcellularLocation>
        <location evidence="1">Chromosome</location>
    </subcellularLocation>
    <subcellularLocation>
        <location evidence="2">Nucleus</location>
        <location evidence="2">Nucleolus</location>
    </subcellularLocation>
</comment>
<feature type="domain" description="HTH myb-type" evidence="12">
    <location>
        <begin position="1"/>
        <end position="61"/>
    </location>
</feature>
<evidence type="ECO:0000313" key="15">
    <source>
        <dbReference type="Proteomes" id="UP001291623"/>
    </source>
</evidence>
<evidence type="ECO:0000259" key="11">
    <source>
        <dbReference type="PROSITE" id="PS50090"/>
    </source>
</evidence>
<dbReference type="GO" id="GO:0006334">
    <property type="term" value="P:nucleosome assembly"/>
    <property type="evidence" value="ECO:0007669"/>
    <property type="project" value="InterPro"/>
</dbReference>
<dbReference type="PANTHER" id="PTHR46267">
    <property type="entry name" value="SINGLE MYB HISTONE 4"/>
    <property type="match status" value="1"/>
</dbReference>
<evidence type="ECO:0000259" key="13">
    <source>
        <dbReference type="PROSITE" id="PS51504"/>
    </source>
</evidence>
<evidence type="ECO:0000256" key="3">
    <source>
        <dbReference type="ARBA" id="ARBA00022454"/>
    </source>
</evidence>
<accession>A0AAE1UZZ1</accession>
<dbReference type="InterPro" id="IPR036388">
    <property type="entry name" value="WH-like_DNA-bd_sf"/>
</dbReference>
<dbReference type="InterPro" id="IPR017930">
    <property type="entry name" value="Myb_dom"/>
</dbReference>
<evidence type="ECO:0000256" key="4">
    <source>
        <dbReference type="ARBA" id="ARBA00023015"/>
    </source>
</evidence>
<dbReference type="InterPro" id="IPR036390">
    <property type="entry name" value="WH_DNA-bd_sf"/>
</dbReference>
<dbReference type="GO" id="GO:0000786">
    <property type="term" value="C:nucleosome"/>
    <property type="evidence" value="ECO:0007669"/>
    <property type="project" value="InterPro"/>
</dbReference>
<dbReference type="InterPro" id="IPR009057">
    <property type="entry name" value="Homeodomain-like_sf"/>
</dbReference>
<feature type="domain" description="H15" evidence="13">
    <location>
        <begin position="114"/>
        <end position="182"/>
    </location>
</feature>